<dbReference type="WBParaSite" id="nRc.2.0.1.t39708-RA">
    <property type="protein sequence ID" value="nRc.2.0.1.t39708-RA"/>
    <property type="gene ID" value="nRc.2.0.1.g39708"/>
</dbReference>
<dbReference type="AlphaFoldDB" id="A0A915KPQ0"/>
<keyword evidence="1" id="KW-1185">Reference proteome</keyword>
<protein>
    <submittedName>
        <fullName evidence="2">Uncharacterized protein</fullName>
    </submittedName>
</protein>
<evidence type="ECO:0000313" key="2">
    <source>
        <dbReference type="WBParaSite" id="nRc.2.0.1.t39708-RA"/>
    </source>
</evidence>
<sequence>MDRLDHSKTYQTLIEETAAKMLAIDVRLDIMQETSQETAVEPKDLKDHDLQTKCKALQAKI</sequence>
<reference evidence="2" key="1">
    <citation type="submission" date="2022-11" db="UniProtKB">
        <authorList>
            <consortium name="WormBaseParasite"/>
        </authorList>
    </citation>
    <scope>IDENTIFICATION</scope>
</reference>
<proteinExistence type="predicted"/>
<name>A0A915KPQ0_ROMCU</name>
<organism evidence="1 2">
    <name type="scientific">Romanomermis culicivorax</name>
    <name type="common">Nematode worm</name>
    <dbReference type="NCBI Taxonomy" id="13658"/>
    <lineage>
        <taxon>Eukaryota</taxon>
        <taxon>Metazoa</taxon>
        <taxon>Ecdysozoa</taxon>
        <taxon>Nematoda</taxon>
        <taxon>Enoplea</taxon>
        <taxon>Dorylaimia</taxon>
        <taxon>Mermithida</taxon>
        <taxon>Mermithoidea</taxon>
        <taxon>Mermithidae</taxon>
        <taxon>Romanomermis</taxon>
    </lineage>
</organism>
<dbReference type="Proteomes" id="UP000887565">
    <property type="component" value="Unplaced"/>
</dbReference>
<accession>A0A915KPQ0</accession>
<evidence type="ECO:0000313" key="1">
    <source>
        <dbReference type="Proteomes" id="UP000887565"/>
    </source>
</evidence>